<dbReference type="InterPro" id="IPR002110">
    <property type="entry name" value="Ankyrin_rpt"/>
</dbReference>
<feature type="non-terminal residue" evidence="2">
    <location>
        <position position="193"/>
    </location>
</feature>
<sequence length="193" mass="20644">HGVTITLQTPAGNVMLPMQMFQGPPPGQLLAGPAMLALLQGQPALRQELASLWQDGRSDGAILFQDTNGDGQAEAERLAAEIAQDPRLLEHAFRWLQANPEVQSQLLQRTVATMAVSGGAPQHIGSESPLFRATRQGECGVLERLLGQVNAMVTWTGQVNAHGDSLLHVAVWFGQARVASLLLARGHPLNIPS</sequence>
<proteinExistence type="predicted"/>
<feature type="repeat" description="ANK" evidence="1">
    <location>
        <begin position="162"/>
        <end position="193"/>
    </location>
</feature>
<dbReference type="Proteomes" id="UP000654075">
    <property type="component" value="Unassembled WGS sequence"/>
</dbReference>
<reference evidence="2" key="1">
    <citation type="submission" date="2021-02" db="EMBL/GenBank/DDBJ databases">
        <authorList>
            <person name="Dougan E. K."/>
            <person name="Rhodes N."/>
            <person name="Thang M."/>
            <person name="Chan C."/>
        </authorList>
    </citation>
    <scope>NUCLEOTIDE SEQUENCE</scope>
</reference>
<dbReference type="PROSITE" id="PS50088">
    <property type="entry name" value="ANK_REPEAT"/>
    <property type="match status" value="1"/>
</dbReference>
<dbReference type="Gene3D" id="1.25.40.20">
    <property type="entry name" value="Ankyrin repeat-containing domain"/>
    <property type="match status" value="1"/>
</dbReference>
<evidence type="ECO:0000313" key="4">
    <source>
        <dbReference type="Proteomes" id="UP000654075"/>
    </source>
</evidence>
<keyword evidence="4" id="KW-1185">Reference proteome</keyword>
<keyword evidence="1" id="KW-0040">ANK repeat</keyword>
<feature type="non-terminal residue" evidence="2">
    <location>
        <position position="1"/>
    </location>
</feature>
<evidence type="ECO:0000256" key="1">
    <source>
        <dbReference type="PROSITE-ProRule" id="PRU00023"/>
    </source>
</evidence>
<dbReference type="InterPro" id="IPR036770">
    <property type="entry name" value="Ankyrin_rpt-contain_sf"/>
</dbReference>
<protein>
    <submittedName>
        <fullName evidence="2">Uncharacterized protein</fullName>
    </submittedName>
</protein>
<evidence type="ECO:0000313" key="3">
    <source>
        <dbReference type="EMBL" id="CAE8589067.1"/>
    </source>
</evidence>
<evidence type="ECO:0000313" key="2">
    <source>
        <dbReference type="EMBL" id="CAE8581121.1"/>
    </source>
</evidence>
<name>A0A813D3T1_POLGL</name>
<organism evidence="2 4">
    <name type="scientific">Polarella glacialis</name>
    <name type="common">Dinoflagellate</name>
    <dbReference type="NCBI Taxonomy" id="89957"/>
    <lineage>
        <taxon>Eukaryota</taxon>
        <taxon>Sar</taxon>
        <taxon>Alveolata</taxon>
        <taxon>Dinophyceae</taxon>
        <taxon>Suessiales</taxon>
        <taxon>Suessiaceae</taxon>
        <taxon>Polarella</taxon>
    </lineage>
</organism>
<dbReference type="PROSITE" id="PS50297">
    <property type="entry name" value="ANK_REP_REGION"/>
    <property type="match status" value="1"/>
</dbReference>
<dbReference type="EMBL" id="CAJNNV010000024">
    <property type="protein sequence ID" value="CAE8581121.1"/>
    <property type="molecule type" value="Genomic_DNA"/>
</dbReference>
<dbReference type="Pfam" id="PF00023">
    <property type="entry name" value="Ank"/>
    <property type="match status" value="1"/>
</dbReference>
<gene>
    <name evidence="2" type="ORF">PGLA1383_LOCUS150</name>
    <name evidence="3" type="ORF">PGLA1383_LOCUS7847</name>
</gene>
<dbReference type="SUPFAM" id="SSF48403">
    <property type="entry name" value="Ankyrin repeat"/>
    <property type="match status" value="1"/>
</dbReference>
<comment type="caution">
    <text evidence="2">The sequence shown here is derived from an EMBL/GenBank/DDBJ whole genome shotgun (WGS) entry which is preliminary data.</text>
</comment>
<accession>A0A813D3T1</accession>
<dbReference type="AlphaFoldDB" id="A0A813D3T1"/>
<dbReference type="EMBL" id="CAJNNV010003464">
    <property type="protein sequence ID" value="CAE8589067.1"/>
    <property type="molecule type" value="Genomic_DNA"/>
</dbReference>